<dbReference type="EMBL" id="CP048000">
    <property type="protein sequence ID" value="QHQ60616.1"/>
    <property type="molecule type" value="Genomic_DNA"/>
</dbReference>
<evidence type="ECO:0000313" key="3">
    <source>
        <dbReference type="EMBL" id="QHQ60616.1"/>
    </source>
</evidence>
<reference evidence="3 4" key="1">
    <citation type="submission" date="2020-01" db="EMBL/GenBank/DDBJ databases">
        <title>Genome analysis of Anaerocolumna sp. CBA3638.</title>
        <authorList>
            <person name="Kim J."/>
            <person name="Roh S.W."/>
        </authorList>
    </citation>
    <scope>NUCLEOTIDE SEQUENCE [LARGE SCALE GENOMIC DNA]</scope>
    <source>
        <strain evidence="3 4">CBA3638</strain>
    </source>
</reference>
<accession>A0A6P1TL33</accession>
<proteinExistence type="predicted"/>
<feature type="compositionally biased region" description="Polar residues" evidence="2">
    <location>
        <begin position="1"/>
        <end position="25"/>
    </location>
</feature>
<dbReference type="AlphaFoldDB" id="A0A6P1TL33"/>
<organism evidence="3 4">
    <name type="scientific">Anaerocolumna sedimenticola</name>
    <dbReference type="NCBI Taxonomy" id="2696063"/>
    <lineage>
        <taxon>Bacteria</taxon>
        <taxon>Bacillati</taxon>
        <taxon>Bacillota</taxon>
        <taxon>Clostridia</taxon>
        <taxon>Lachnospirales</taxon>
        <taxon>Lachnospiraceae</taxon>
        <taxon>Anaerocolumna</taxon>
    </lineage>
</organism>
<evidence type="ECO:0000256" key="1">
    <source>
        <dbReference type="SAM" id="Coils"/>
    </source>
</evidence>
<dbReference type="Proteomes" id="UP000464314">
    <property type="component" value="Chromosome"/>
</dbReference>
<evidence type="ECO:0000313" key="4">
    <source>
        <dbReference type="Proteomes" id="UP000464314"/>
    </source>
</evidence>
<dbReference type="KEGG" id="anr:Ana3638_07395"/>
<evidence type="ECO:0000256" key="2">
    <source>
        <dbReference type="SAM" id="MobiDB-lite"/>
    </source>
</evidence>
<keyword evidence="4" id="KW-1185">Reference proteome</keyword>
<feature type="coiled-coil region" evidence="1">
    <location>
        <begin position="44"/>
        <end position="97"/>
    </location>
</feature>
<sequence>MEITGVNTQYDCNSSVKRNGNNSDNPGVFETFKTERMKWVEKVKEEINEQLENDSERNIKMSDKQWQALMNHVDIAINNFKKNVREQEVESQQKNESISGNSQS</sequence>
<dbReference type="RefSeq" id="WP_161837450.1">
    <property type="nucleotide sequence ID" value="NZ_CP048000.1"/>
</dbReference>
<feature type="region of interest" description="Disordered" evidence="2">
    <location>
        <begin position="1"/>
        <end position="29"/>
    </location>
</feature>
<protein>
    <submittedName>
        <fullName evidence="3">Uncharacterized protein</fullName>
    </submittedName>
</protein>
<keyword evidence="1" id="KW-0175">Coiled coil</keyword>
<gene>
    <name evidence="3" type="ORF">Ana3638_07395</name>
</gene>
<dbReference type="Gene3D" id="1.10.1790.10">
    <property type="entry name" value="PRD domain"/>
    <property type="match status" value="1"/>
</dbReference>
<name>A0A6P1TL33_9FIRM</name>